<protein>
    <submittedName>
        <fullName evidence="7">Uncharacterized protein</fullName>
    </submittedName>
</protein>
<evidence type="ECO:0000256" key="3">
    <source>
        <dbReference type="SAM" id="MobiDB-lite"/>
    </source>
</evidence>
<feature type="compositionally biased region" description="Basic and acidic residues" evidence="3">
    <location>
        <begin position="638"/>
        <end position="650"/>
    </location>
</feature>
<feature type="region of interest" description="Disordered" evidence="3">
    <location>
        <begin position="324"/>
        <end position="349"/>
    </location>
</feature>
<keyword evidence="4" id="KW-0472">Membrane</keyword>
<sequence length="1165" mass="130928">MSTQRQLVTAHDLVEEAKKRIVILSVCVVGLAYLMSCYRPRRFCQPLSTSVWVNLPVAAFLVILFRYFALDFEMRRKAAAFNNRTTNGNIAIQEKHPEGPKAAAKKERLDYWRRKVNSPLVEDAIDKFTRHLVSEWVTDLWYGKLTPDREGPEELVQLMNGVMGEISFRMRNVNLIDLLARDVIHLICKHLEVFRACQAKTEKNLALLSSDQRDMELKIALAAENKLHPLLFSAESEHKAAPLRDPLVESGQHPMCIVAEMVLQHIVNGLISYTFKREDLECSFFRYVVRELLACAVLRPVLNLVNPRFVNERIEQVVVSAKNKNKGASTANNGPSSKENGLRLVSSDDFSPFPDPSASGVELVSLKSTQSKSSTDKNREKVSKEKNSEEVNSEDSSKDPLLSVDTRSSRSWSAFAPNSLEAGGSQIERSSSGGEWGDMLDYFSRRKTQALTPEHFENMWSKGRDYKSKDVQGGDPVHQSSVVRSSAINSSNAMPRQERGAKLTPAGNVKPHTARHTSMPPPVASDDEEEEHKLTALDETESRSSSHYSSEDEKNSVTGLDSPTTIVWAGRVNRSSGASYIRHPLESLDGKKTRRTSRGHNQKLDRQHSCRKRSRLGSQKVPVWQEAERTSFLSGDGQDTHPLKQNLKDDDSSDDYDMEITGRLQSGSTASSSASSLPGTFSSAVNAPQSAFLGDTFFKLRCEVLGANIVSSSSKMFAVYCISVTDAENNSWSIKRRWFILRLGELSRLPEIMLRYRHFEELHRRLKQYPEYNLHLPPKHFLSTGLDVPVIQERCKLLDEYLKKLMQLPTVSGSIDVWDFLSIDSQTYTFSSAFSIIETLSVGLDYRPSANNSRGPMMDHLKPRKDCVEPATKGEPSQMNHGSAVGLKCDVKGMDNSPKRPAGQYGKVLDAGGGSEKRLQNKPHSAQDSGKNGREAEGQQKSELFLDAASDATLPAEWVPPNLSGPILDLVDVVFQLQEGAWIRRKAFWVAKQVLQLGMGDALDDWLVEKIQRLRKGSVVAFGIKRVEQILWPDGIFITKHPKRQRPSGSSSHQDSQRAGQESSPKQDDFREFIEQQEREAERRAKFVFELMVDNAPAPIVSLVGHKEYEQCAKDLYFFLQSPVCLKLLVLDLLQLVLLHAFPELDNTFKQLSEERYKFGEFKPA</sequence>
<dbReference type="GO" id="GO:0005768">
    <property type="term" value="C:endosome"/>
    <property type="evidence" value="ECO:0007669"/>
    <property type="project" value="UniProtKB-ARBA"/>
</dbReference>
<evidence type="ECO:0000256" key="1">
    <source>
        <dbReference type="ARBA" id="ARBA00004496"/>
    </source>
</evidence>
<feature type="region of interest" description="Disordered" evidence="3">
    <location>
        <begin position="1041"/>
        <end position="1069"/>
    </location>
</feature>
<dbReference type="GO" id="GO:0035091">
    <property type="term" value="F:phosphatidylinositol binding"/>
    <property type="evidence" value="ECO:0007669"/>
    <property type="project" value="InterPro"/>
</dbReference>
<feature type="region of interest" description="Disordered" evidence="3">
    <location>
        <begin position="892"/>
        <end position="939"/>
    </location>
</feature>
<feature type="region of interest" description="Disordered" evidence="3">
    <location>
        <begin position="415"/>
        <end position="434"/>
    </location>
</feature>
<keyword evidence="4" id="KW-1133">Transmembrane helix</keyword>
<dbReference type="InterPro" id="IPR003114">
    <property type="entry name" value="Phox_assoc"/>
</dbReference>
<comment type="subcellular location">
    <subcellularLocation>
        <location evidence="1">Cytoplasm</location>
    </subcellularLocation>
</comment>
<dbReference type="Proteomes" id="UP001153076">
    <property type="component" value="Unassembled WGS sequence"/>
</dbReference>
<dbReference type="SMART" id="SM00313">
    <property type="entry name" value="PXA"/>
    <property type="match status" value="1"/>
</dbReference>
<evidence type="ECO:0000259" key="5">
    <source>
        <dbReference type="PROSITE" id="PS50195"/>
    </source>
</evidence>
<feature type="transmembrane region" description="Helical" evidence="4">
    <location>
        <begin position="20"/>
        <end position="38"/>
    </location>
</feature>
<evidence type="ECO:0000313" key="7">
    <source>
        <dbReference type="EMBL" id="KAJ8452051.1"/>
    </source>
</evidence>
<dbReference type="Pfam" id="PF00787">
    <property type="entry name" value="PX"/>
    <property type="match status" value="1"/>
</dbReference>
<feature type="compositionally biased region" description="Low complexity" evidence="3">
    <location>
        <begin position="480"/>
        <end position="493"/>
    </location>
</feature>
<dbReference type="Pfam" id="PF08628">
    <property type="entry name" value="Nexin_C"/>
    <property type="match status" value="1"/>
</dbReference>
<dbReference type="InterPro" id="IPR036871">
    <property type="entry name" value="PX_dom_sf"/>
</dbReference>
<organism evidence="7 8">
    <name type="scientific">Carnegiea gigantea</name>
    <dbReference type="NCBI Taxonomy" id="171969"/>
    <lineage>
        <taxon>Eukaryota</taxon>
        <taxon>Viridiplantae</taxon>
        <taxon>Streptophyta</taxon>
        <taxon>Embryophyta</taxon>
        <taxon>Tracheophyta</taxon>
        <taxon>Spermatophyta</taxon>
        <taxon>Magnoliopsida</taxon>
        <taxon>eudicotyledons</taxon>
        <taxon>Gunneridae</taxon>
        <taxon>Pentapetalae</taxon>
        <taxon>Caryophyllales</taxon>
        <taxon>Cactineae</taxon>
        <taxon>Cactaceae</taxon>
        <taxon>Cactoideae</taxon>
        <taxon>Echinocereeae</taxon>
        <taxon>Carnegiea</taxon>
    </lineage>
</organism>
<feature type="compositionally biased region" description="Polar residues" evidence="3">
    <location>
        <begin position="326"/>
        <end position="339"/>
    </location>
</feature>
<dbReference type="PROSITE" id="PS51207">
    <property type="entry name" value="PXA"/>
    <property type="match status" value="1"/>
</dbReference>
<dbReference type="Pfam" id="PF02194">
    <property type="entry name" value="PXA"/>
    <property type="match status" value="1"/>
</dbReference>
<proteinExistence type="predicted"/>
<dbReference type="Gene3D" id="3.30.1520.10">
    <property type="entry name" value="Phox-like domain"/>
    <property type="match status" value="1"/>
</dbReference>
<dbReference type="InterPro" id="IPR051837">
    <property type="entry name" value="SortingNexin/PXDomain-PKLike"/>
</dbReference>
<keyword evidence="4" id="KW-0812">Transmembrane</keyword>
<evidence type="ECO:0000259" key="6">
    <source>
        <dbReference type="PROSITE" id="PS51207"/>
    </source>
</evidence>
<dbReference type="EMBL" id="JAKOGI010000006">
    <property type="protein sequence ID" value="KAJ8452051.1"/>
    <property type="molecule type" value="Genomic_DNA"/>
</dbReference>
<dbReference type="SUPFAM" id="SSF64268">
    <property type="entry name" value="PX domain"/>
    <property type="match status" value="1"/>
</dbReference>
<dbReference type="PROSITE" id="PS50195">
    <property type="entry name" value="PX"/>
    <property type="match status" value="1"/>
</dbReference>
<evidence type="ECO:0000256" key="2">
    <source>
        <dbReference type="ARBA" id="ARBA00022490"/>
    </source>
</evidence>
<dbReference type="AlphaFoldDB" id="A0A9Q1KWA2"/>
<name>A0A9Q1KWA2_9CARY</name>
<feature type="compositionally biased region" description="Basic and acidic residues" evidence="3">
    <location>
        <begin position="531"/>
        <end position="555"/>
    </location>
</feature>
<feature type="transmembrane region" description="Helical" evidence="4">
    <location>
        <begin position="50"/>
        <end position="69"/>
    </location>
</feature>
<dbReference type="PANTHER" id="PTHR22999">
    <property type="entry name" value="PX SERINE/THREONINE KINASE PXK"/>
    <property type="match status" value="1"/>
</dbReference>
<comment type="caution">
    <text evidence="7">The sequence shown here is derived from an EMBL/GenBank/DDBJ whole genome shotgun (WGS) entry which is preliminary data.</text>
</comment>
<dbReference type="OrthoDB" id="120967at2759"/>
<keyword evidence="8" id="KW-1185">Reference proteome</keyword>
<accession>A0A9Q1KWA2</accession>
<feature type="region of interest" description="Disordered" evidence="3">
    <location>
        <begin position="364"/>
        <end position="410"/>
    </location>
</feature>
<dbReference type="InterPro" id="IPR001683">
    <property type="entry name" value="PX_dom"/>
</dbReference>
<feature type="compositionally biased region" description="Basic and acidic residues" evidence="3">
    <location>
        <begin position="374"/>
        <end position="389"/>
    </location>
</feature>
<gene>
    <name evidence="7" type="ORF">Cgig2_016632</name>
</gene>
<feature type="region of interest" description="Disordered" evidence="3">
    <location>
        <begin position="583"/>
        <end position="656"/>
    </location>
</feature>
<feature type="compositionally biased region" description="Polar residues" evidence="3">
    <location>
        <begin position="1047"/>
        <end position="1064"/>
    </location>
</feature>
<dbReference type="PANTHER" id="PTHR22999:SF28">
    <property type="entry name" value="PHOX (PX) DOMAIN-CONTAINING PROTEIN"/>
    <property type="match status" value="1"/>
</dbReference>
<dbReference type="GO" id="GO:0016020">
    <property type="term" value="C:membrane"/>
    <property type="evidence" value="ECO:0007669"/>
    <property type="project" value="UniProtKB-ARBA"/>
</dbReference>
<feature type="region of interest" description="Disordered" evidence="3">
    <location>
        <begin position="467"/>
        <end position="561"/>
    </location>
</feature>
<feature type="domain" description="PXA" evidence="6">
    <location>
        <begin position="118"/>
        <end position="322"/>
    </location>
</feature>
<evidence type="ECO:0000313" key="8">
    <source>
        <dbReference type="Proteomes" id="UP001153076"/>
    </source>
</evidence>
<feature type="domain" description="PX" evidence="5">
    <location>
        <begin position="698"/>
        <end position="828"/>
    </location>
</feature>
<evidence type="ECO:0000256" key="4">
    <source>
        <dbReference type="SAM" id="Phobius"/>
    </source>
</evidence>
<dbReference type="InterPro" id="IPR013937">
    <property type="entry name" value="Sorting_nexin_C"/>
</dbReference>
<feature type="compositionally biased region" description="Basic residues" evidence="3">
    <location>
        <begin position="592"/>
        <end position="601"/>
    </location>
</feature>
<keyword evidence="2" id="KW-0963">Cytoplasm</keyword>
<reference evidence="7" key="1">
    <citation type="submission" date="2022-04" db="EMBL/GenBank/DDBJ databases">
        <title>Carnegiea gigantea Genome sequencing and assembly v2.</title>
        <authorList>
            <person name="Copetti D."/>
            <person name="Sanderson M.J."/>
            <person name="Burquez A."/>
            <person name="Wojciechowski M.F."/>
        </authorList>
    </citation>
    <scope>NUCLEOTIDE SEQUENCE</scope>
    <source>
        <strain evidence="7">SGP5-SGP5p</strain>
        <tissue evidence="7">Aerial part</tissue>
    </source>
</reference>
<dbReference type="SMART" id="SM00312">
    <property type="entry name" value="PX"/>
    <property type="match status" value="1"/>
</dbReference>